<dbReference type="SUPFAM" id="SSF47923">
    <property type="entry name" value="Ypt/Rab-GAP domain of gyp1p"/>
    <property type="match status" value="1"/>
</dbReference>
<evidence type="ECO:0000313" key="10">
    <source>
        <dbReference type="EMBL" id="KAK8893001.1"/>
    </source>
</evidence>
<feature type="compositionally biased region" description="Basic and acidic residues" evidence="7">
    <location>
        <begin position="549"/>
        <end position="563"/>
    </location>
</feature>
<accession>A0ABR2KQI3</accession>
<comment type="caution">
    <text evidence="10">The sequence shown here is derived from an EMBL/GenBank/DDBJ whole genome shotgun (WGS) entry which is preliminary data.</text>
</comment>
<feature type="region of interest" description="Disordered" evidence="7">
    <location>
        <begin position="546"/>
        <end position="578"/>
    </location>
</feature>
<gene>
    <name evidence="10" type="ORF">M9Y10_030257</name>
</gene>
<evidence type="ECO:0000256" key="1">
    <source>
        <dbReference type="ARBA" id="ARBA00004156"/>
    </source>
</evidence>
<dbReference type="Gene3D" id="1.10.472.80">
    <property type="entry name" value="Ypt/Rab-GAP domain of gyp1p, domain 3"/>
    <property type="match status" value="1"/>
</dbReference>
<evidence type="ECO:0000256" key="6">
    <source>
        <dbReference type="ARBA" id="ARBA00034103"/>
    </source>
</evidence>
<dbReference type="SMART" id="SM00164">
    <property type="entry name" value="TBC"/>
    <property type="match status" value="1"/>
</dbReference>
<evidence type="ECO:0008006" key="12">
    <source>
        <dbReference type="Google" id="ProtNLM"/>
    </source>
</evidence>
<feature type="domain" description="TLDc" evidence="9">
    <location>
        <begin position="636"/>
        <end position="866"/>
    </location>
</feature>
<protein>
    <recommendedName>
        <fullName evidence="12">TLDc domain-containing protein</fullName>
    </recommendedName>
</protein>
<organism evidence="10 11">
    <name type="scientific">Tritrichomonas musculus</name>
    <dbReference type="NCBI Taxonomy" id="1915356"/>
    <lineage>
        <taxon>Eukaryota</taxon>
        <taxon>Metamonada</taxon>
        <taxon>Parabasalia</taxon>
        <taxon>Tritrichomonadida</taxon>
        <taxon>Tritrichomonadidae</taxon>
        <taxon>Tritrichomonas</taxon>
    </lineage>
</organism>
<feature type="domain" description="Rab-GAP TBC" evidence="8">
    <location>
        <begin position="166"/>
        <end position="388"/>
    </location>
</feature>
<keyword evidence="5" id="KW-0968">Cytoplasmic vesicle</keyword>
<sequence>MFIIYNTVERLKLNVPGVFGLFDKIGITFPIDWQNEDRSREIKYCKIYCIPLSPSLNRANSINIPQNSITTCASYNGSNIPFSSSSSTPIQDKISDSSSGNIPLQPNFNINSTDQSLSLPNSPSLNDRQKKSKGLGFFQKRSQTGSPSNISYMLENDDNFRKLVLSTPGLPHSLRRRFWFSASGGFKLSLQFSDAWEQACHAATAAEAETNIPLADVEFDSFLGGRIDTLTFLPPAIQLQISTFLHVFAHAQCGTVEFSPMVSTAASLLLLYLEPSLAYLALTAMVNRSKTENNFYFILSRPALLAESSVFRLLCEKLVKNVVRHAESIGVNMEAIHLVCAPMFFFPFIPLQSALTLFDCFVVEGRKFILQFSLALLQSEERNLLQATDVDSFVGVIVNALERLAEVNVMKSFIIKNVERIDIGKWRRIIALEQSYMDPKNKKMMPFEIREDDRALVSFEQLIEAEHPSDDNVNYEEEYNNEMNYYNDDDNDNDIDINLNLVDIKNSDQNDLKMNINDIVNDSNNNNMNTCGSYSNQANKTENINLSSFDRKPSNPSFDKETDSLLSSSLDNDPTFRPKNKKTLIKGSGSTQFHFSPSSFEPSIKRTLLASNDEIDAAQKMMAPSIKQNLPKIHGGRLLDVHLFYSIRSRLPPVYHRFSCQLVFAKSLNGASLENLISATMLSYSPSYSSSASILSSNSSIMFSSSNLNSNSNLNLNGKNSLNLFNDNLSSSEVNNNDNNGVGYYQCTLPHIIVIETLSGKRFGALLSDPLKYDSGNSFYGRPNTLVFDASLPQIYQKHPCPNSMFVLSSPDGLAIGGPQSAIKLNADLSAVESDECFTFGSPSLITGDENNATDIVKEVEVYRLKDYAKRSANHRYSAKMV</sequence>
<reference evidence="10 11" key="1">
    <citation type="submission" date="2024-04" db="EMBL/GenBank/DDBJ databases">
        <title>Tritrichomonas musculus Genome.</title>
        <authorList>
            <person name="Alves-Ferreira E."/>
            <person name="Grigg M."/>
            <person name="Lorenzi H."/>
            <person name="Galac M."/>
        </authorList>
    </citation>
    <scope>NUCLEOTIDE SEQUENCE [LARGE SCALE GENOMIC DNA]</scope>
    <source>
        <strain evidence="10 11">EAF2021</strain>
    </source>
</reference>
<name>A0ABR2KQI3_9EUKA</name>
<dbReference type="InterPro" id="IPR000195">
    <property type="entry name" value="Rab-GAP-TBC_dom"/>
</dbReference>
<dbReference type="Proteomes" id="UP001470230">
    <property type="component" value="Unassembled WGS sequence"/>
</dbReference>
<evidence type="ECO:0000256" key="3">
    <source>
        <dbReference type="ARBA" id="ARBA00023018"/>
    </source>
</evidence>
<evidence type="ECO:0000256" key="2">
    <source>
        <dbReference type="ARBA" id="ARBA00004184"/>
    </source>
</evidence>
<dbReference type="SMART" id="SM00584">
    <property type="entry name" value="TLDc"/>
    <property type="match status" value="1"/>
</dbReference>
<dbReference type="Pfam" id="PF00566">
    <property type="entry name" value="RabGAP-TBC"/>
    <property type="match status" value="1"/>
</dbReference>
<dbReference type="EMBL" id="JAPFFF010000004">
    <property type="protein sequence ID" value="KAK8893001.1"/>
    <property type="molecule type" value="Genomic_DNA"/>
</dbReference>
<comment type="subcellular location">
    <subcellularLocation>
        <location evidence="1">Cytoplasmic vesicle membrane</location>
    </subcellularLocation>
    <subcellularLocation>
        <location evidence="2">Endomembrane system</location>
        <topology evidence="2">Peripheral membrane protein</topology>
    </subcellularLocation>
    <subcellularLocation>
        <location evidence="6">Synapse</location>
    </subcellularLocation>
</comment>
<keyword evidence="4" id="KW-0472">Membrane</keyword>
<dbReference type="PANTHER" id="PTHR23354">
    <property type="entry name" value="NUCLEOLAR PROTEIN 7/ESTROGEN RECEPTOR COACTIVATOR-RELATED"/>
    <property type="match status" value="1"/>
</dbReference>
<keyword evidence="3" id="KW-0770">Synapse</keyword>
<proteinExistence type="predicted"/>
<dbReference type="InterPro" id="IPR006571">
    <property type="entry name" value="TLDc_dom"/>
</dbReference>
<evidence type="ECO:0000259" key="9">
    <source>
        <dbReference type="SMART" id="SM00584"/>
    </source>
</evidence>
<dbReference type="Pfam" id="PF07534">
    <property type="entry name" value="TLD"/>
    <property type="match status" value="1"/>
</dbReference>
<evidence type="ECO:0000259" key="8">
    <source>
        <dbReference type="SMART" id="SM00164"/>
    </source>
</evidence>
<evidence type="ECO:0000256" key="4">
    <source>
        <dbReference type="ARBA" id="ARBA00023136"/>
    </source>
</evidence>
<dbReference type="InterPro" id="IPR035969">
    <property type="entry name" value="Rab-GAP_TBC_sf"/>
</dbReference>
<feature type="region of interest" description="Disordered" evidence="7">
    <location>
        <begin position="83"/>
        <end position="102"/>
    </location>
</feature>
<evidence type="ECO:0000313" key="11">
    <source>
        <dbReference type="Proteomes" id="UP001470230"/>
    </source>
</evidence>
<evidence type="ECO:0000256" key="7">
    <source>
        <dbReference type="SAM" id="MobiDB-lite"/>
    </source>
</evidence>
<keyword evidence="11" id="KW-1185">Reference proteome</keyword>
<evidence type="ECO:0000256" key="5">
    <source>
        <dbReference type="ARBA" id="ARBA00023329"/>
    </source>
</evidence>